<evidence type="ECO:0000313" key="2">
    <source>
        <dbReference type="Proteomes" id="UP001066276"/>
    </source>
</evidence>
<dbReference type="Proteomes" id="UP001066276">
    <property type="component" value="Chromosome 9"/>
</dbReference>
<dbReference type="EMBL" id="JANPWB010000013">
    <property type="protein sequence ID" value="KAJ1104880.1"/>
    <property type="molecule type" value="Genomic_DNA"/>
</dbReference>
<sequence length="98" mass="11091">MVEVISVRLRKGEKVLGDTLLLSIATVKSERVFRCYYGKTGARRILTVKIISVRLRKGEQVLGDTLLLSIGTIINERVFRYCYGETGAQRTLTVKCRL</sequence>
<protein>
    <submittedName>
        <fullName evidence="1">Uncharacterized protein</fullName>
    </submittedName>
</protein>
<comment type="caution">
    <text evidence="1">The sequence shown here is derived from an EMBL/GenBank/DDBJ whole genome shotgun (WGS) entry which is preliminary data.</text>
</comment>
<keyword evidence="2" id="KW-1185">Reference proteome</keyword>
<proteinExistence type="predicted"/>
<dbReference type="AlphaFoldDB" id="A0AAV7MMA8"/>
<reference evidence="1" key="1">
    <citation type="journal article" date="2022" name="bioRxiv">
        <title>Sequencing and chromosome-scale assembly of the giantPleurodeles waltlgenome.</title>
        <authorList>
            <person name="Brown T."/>
            <person name="Elewa A."/>
            <person name="Iarovenko S."/>
            <person name="Subramanian E."/>
            <person name="Araus A.J."/>
            <person name="Petzold A."/>
            <person name="Susuki M."/>
            <person name="Suzuki K.-i.T."/>
            <person name="Hayashi T."/>
            <person name="Toyoda A."/>
            <person name="Oliveira C."/>
            <person name="Osipova E."/>
            <person name="Leigh N.D."/>
            <person name="Simon A."/>
            <person name="Yun M.H."/>
        </authorList>
    </citation>
    <scope>NUCLEOTIDE SEQUENCE</scope>
    <source>
        <strain evidence="1">20211129_DDA</strain>
        <tissue evidence="1">Liver</tissue>
    </source>
</reference>
<evidence type="ECO:0000313" key="1">
    <source>
        <dbReference type="EMBL" id="KAJ1104880.1"/>
    </source>
</evidence>
<organism evidence="1 2">
    <name type="scientific">Pleurodeles waltl</name>
    <name type="common">Iberian ribbed newt</name>
    <dbReference type="NCBI Taxonomy" id="8319"/>
    <lineage>
        <taxon>Eukaryota</taxon>
        <taxon>Metazoa</taxon>
        <taxon>Chordata</taxon>
        <taxon>Craniata</taxon>
        <taxon>Vertebrata</taxon>
        <taxon>Euteleostomi</taxon>
        <taxon>Amphibia</taxon>
        <taxon>Batrachia</taxon>
        <taxon>Caudata</taxon>
        <taxon>Salamandroidea</taxon>
        <taxon>Salamandridae</taxon>
        <taxon>Pleurodelinae</taxon>
        <taxon>Pleurodeles</taxon>
    </lineage>
</organism>
<accession>A0AAV7MMA8</accession>
<gene>
    <name evidence="1" type="ORF">NDU88_002288</name>
</gene>
<name>A0AAV7MMA8_PLEWA</name>